<accession>A0A166FHU1</accession>
<proteinExistence type="predicted"/>
<keyword evidence="3" id="KW-1185">Reference proteome</keyword>
<dbReference type="AlphaFoldDB" id="A0A166FHU1"/>
<feature type="domain" description="F-box associated beta-propeller type 1" evidence="1">
    <location>
        <begin position="3"/>
        <end position="79"/>
    </location>
</feature>
<gene>
    <name evidence="2" type="ORF">DCAR_0209751</name>
</gene>
<organism evidence="2 3">
    <name type="scientific">Daucus carota subsp. sativus</name>
    <name type="common">Carrot</name>
    <dbReference type="NCBI Taxonomy" id="79200"/>
    <lineage>
        <taxon>Eukaryota</taxon>
        <taxon>Viridiplantae</taxon>
        <taxon>Streptophyta</taxon>
        <taxon>Embryophyta</taxon>
        <taxon>Tracheophyta</taxon>
        <taxon>Spermatophyta</taxon>
        <taxon>Magnoliopsida</taxon>
        <taxon>eudicotyledons</taxon>
        <taxon>Gunneridae</taxon>
        <taxon>Pentapetalae</taxon>
        <taxon>asterids</taxon>
        <taxon>campanulids</taxon>
        <taxon>Apiales</taxon>
        <taxon>Apiaceae</taxon>
        <taxon>Apioideae</taxon>
        <taxon>Scandiceae</taxon>
        <taxon>Daucinae</taxon>
        <taxon>Daucus</taxon>
        <taxon>Daucus sect. Daucus</taxon>
    </lineage>
</organism>
<dbReference type="Gramene" id="KZN07795">
    <property type="protein sequence ID" value="KZN07795"/>
    <property type="gene ID" value="DCAR_008632"/>
</dbReference>
<reference evidence="2" key="1">
    <citation type="journal article" date="2016" name="Nat. Genet.">
        <title>A high-quality carrot genome assembly provides new insights into carotenoid accumulation and asterid genome evolution.</title>
        <authorList>
            <person name="Iorizzo M."/>
            <person name="Ellison S."/>
            <person name="Senalik D."/>
            <person name="Zeng P."/>
            <person name="Satapoomin P."/>
            <person name="Huang J."/>
            <person name="Bowman M."/>
            <person name="Iovene M."/>
            <person name="Sanseverino W."/>
            <person name="Cavagnaro P."/>
            <person name="Yildiz M."/>
            <person name="Macko-Podgorni A."/>
            <person name="Moranska E."/>
            <person name="Grzebelus E."/>
            <person name="Grzebelus D."/>
            <person name="Ashrafi H."/>
            <person name="Zheng Z."/>
            <person name="Cheng S."/>
            <person name="Spooner D."/>
            <person name="Van Deynze A."/>
            <person name="Simon P."/>
        </authorList>
    </citation>
    <scope>NUCLEOTIDE SEQUENCE</scope>
    <source>
        <tissue evidence="2">Leaf</tissue>
    </source>
</reference>
<name>A0A166FHU1_DAUCS</name>
<evidence type="ECO:0000313" key="2">
    <source>
        <dbReference type="EMBL" id="WOG90507.1"/>
    </source>
</evidence>
<evidence type="ECO:0000313" key="3">
    <source>
        <dbReference type="Proteomes" id="UP000077755"/>
    </source>
</evidence>
<sequence>MNFILCFDMENEIFREIMMPQDSTNTTDDTVTLVQECGELISLFYFNQSTYILDIWLLRKDGDINDVWTKKITLNLGEIVRWKMVAYRFQG</sequence>
<dbReference type="EMBL" id="CP093344">
    <property type="protein sequence ID" value="WOG90507.1"/>
    <property type="molecule type" value="Genomic_DNA"/>
</dbReference>
<reference evidence="2" key="2">
    <citation type="submission" date="2022-03" db="EMBL/GenBank/DDBJ databases">
        <title>Draft title - Genomic analysis of global carrot germplasm unveils the trajectory of domestication and the origin of high carotenoid orange carrot.</title>
        <authorList>
            <person name="Iorizzo M."/>
            <person name="Ellison S."/>
            <person name="Senalik D."/>
            <person name="Macko-Podgorni A."/>
            <person name="Grzebelus D."/>
            <person name="Bostan H."/>
            <person name="Rolling W."/>
            <person name="Curaba J."/>
            <person name="Simon P."/>
        </authorList>
    </citation>
    <scope>NUCLEOTIDE SEQUENCE</scope>
    <source>
        <tissue evidence="2">Leaf</tissue>
    </source>
</reference>
<evidence type="ECO:0000259" key="1">
    <source>
        <dbReference type="Pfam" id="PF07734"/>
    </source>
</evidence>
<dbReference type="Pfam" id="PF07734">
    <property type="entry name" value="FBA_1"/>
    <property type="match status" value="1"/>
</dbReference>
<dbReference type="InterPro" id="IPR006527">
    <property type="entry name" value="F-box-assoc_dom_typ1"/>
</dbReference>
<protein>
    <recommendedName>
        <fullName evidence="1">F-box associated beta-propeller type 1 domain-containing protein</fullName>
    </recommendedName>
</protein>
<dbReference type="Proteomes" id="UP000077755">
    <property type="component" value="Chromosome 2"/>
</dbReference>